<dbReference type="PROSITE" id="PS51257">
    <property type="entry name" value="PROKAR_LIPOPROTEIN"/>
    <property type="match status" value="1"/>
</dbReference>
<dbReference type="AlphaFoldDB" id="A0A368T8H7"/>
<feature type="domain" description="DUF4097" evidence="1">
    <location>
        <begin position="117"/>
        <end position="249"/>
    </location>
</feature>
<keyword evidence="3" id="KW-1185">Reference proteome</keyword>
<comment type="caution">
    <text evidence="2">The sequence shown here is derived from an EMBL/GenBank/DDBJ whole genome shotgun (WGS) entry which is preliminary data.</text>
</comment>
<evidence type="ECO:0000313" key="3">
    <source>
        <dbReference type="Proteomes" id="UP000253318"/>
    </source>
</evidence>
<dbReference type="Proteomes" id="UP000253318">
    <property type="component" value="Unassembled WGS sequence"/>
</dbReference>
<accession>A0A368T8H7</accession>
<evidence type="ECO:0000313" key="2">
    <source>
        <dbReference type="EMBL" id="RCV60242.1"/>
    </source>
</evidence>
<gene>
    <name evidence="2" type="ORF">DEF24_07625</name>
</gene>
<dbReference type="EMBL" id="QEIN01000043">
    <property type="protein sequence ID" value="RCV60242.1"/>
    <property type="molecule type" value="Genomic_DNA"/>
</dbReference>
<reference evidence="2 3" key="1">
    <citation type="submission" date="2018-04" db="EMBL/GenBank/DDBJ databases">
        <title>Novel actinobacteria from marine sediment.</title>
        <authorList>
            <person name="Ng Z.Y."/>
            <person name="Tan G.Y.A."/>
        </authorList>
    </citation>
    <scope>NUCLEOTIDE SEQUENCE [LARGE SCALE GENOMIC DNA]</scope>
    <source>
        <strain evidence="2 3">TPS81</strain>
    </source>
</reference>
<organism evidence="2 3">
    <name type="scientific">Marinitenerispora sediminis</name>
    <dbReference type="NCBI Taxonomy" id="1931232"/>
    <lineage>
        <taxon>Bacteria</taxon>
        <taxon>Bacillati</taxon>
        <taxon>Actinomycetota</taxon>
        <taxon>Actinomycetes</taxon>
        <taxon>Streptosporangiales</taxon>
        <taxon>Nocardiopsidaceae</taxon>
        <taxon>Marinitenerispora</taxon>
    </lineage>
</organism>
<dbReference type="Pfam" id="PF13349">
    <property type="entry name" value="DUF4097"/>
    <property type="match status" value="1"/>
</dbReference>
<sequence>MTMPARAPRVRPAAGALLTVAVLASCAPGGGSEREERGFGPVGDRLTIAVDRGDLDVRPSDVAEVEVTRWLGGWPSFGAETEAAWELVGDRLEMGTGCGPLSLGRCDVRYEVLVPRDVALTVEGGGAQVTAAGFDAALEIDSENGAVRVEDVSGPLTLRSDNGELRGSGVRSARVAVESRSGEIHLSFAAAPARVVAAAENGAVTIELPDTAYDVTTATDNGAVRSDVAQDPGSPHAVTVRTDNGAIDVRTAAGA</sequence>
<dbReference type="OrthoDB" id="5243271at2"/>
<evidence type="ECO:0000259" key="1">
    <source>
        <dbReference type="Pfam" id="PF13349"/>
    </source>
</evidence>
<dbReference type="InterPro" id="IPR025164">
    <property type="entry name" value="Toastrack_DUF4097"/>
</dbReference>
<name>A0A368T8H7_9ACTN</name>
<protein>
    <recommendedName>
        <fullName evidence="1">DUF4097 domain-containing protein</fullName>
    </recommendedName>
</protein>
<proteinExistence type="predicted"/>